<dbReference type="GO" id="GO:0008107">
    <property type="term" value="F:galactoside 2-alpha-L-fucosyltransferase activity"/>
    <property type="evidence" value="ECO:0007669"/>
    <property type="project" value="InterPro"/>
</dbReference>
<dbReference type="AlphaFoldDB" id="A0A9Q0QAD6"/>
<dbReference type="InterPro" id="IPR004938">
    <property type="entry name" value="XG_FTase"/>
</dbReference>
<keyword evidence="7" id="KW-0812">Transmembrane</keyword>
<dbReference type="EC" id="2.4.1.-" evidence="7"/>
<dbReference type="FunFam" id="3.40.50.11340:FF:000005">
    <property type="entry name" value="Galactoside 2-alpha-L-fucosyltransferase"/>
    <property type="match status" value="1"/>
</dbReference>
<feature type="transmembrane region" description="Helical" evidence="7">
    <location>
        <begin position="20"/>
        <end position="37"/>
    </location>
</feature>
<evidence type="ECO:0000256" key="1">
    <source>
        <dbReference type="ARBA" id="ARBA00010481"/>
    </source>
</evidence>
<dbReference type="GO" id="GO:0071555">
    <property type="term" value="P:cell wall organization"/>
    <property type="evidence" value="ECO:0007669"/>
    <property type="project" value="UniProtKB-UniRule"/>
</dbReference>
<dbReference type="PANTHER" id="PTHR31889:SF66">
    <property type="entry name" value="FUCOSYLTRANSFERASE"/>
    <property type="match status" value="1"/>
</dbReference>
<keyword evidence="7" id="KW-1133">Transmembrane helix</keyword>
<evidence type="ECO:0000256" key="2">
    <source>
        <dbReference type="ARBA" id="ARBA00022676"/>
    </source>
</evidence>
<proteinExistence type="inferred from homology"/>
<comment type="function">
    <text evidence="7">May be involved in cell wall biosynthesis.</text>
</comment>
<keyword evidence="7" id="KW-0472">Membrane</keyword>
<gene>
    <name evidence="8" type="ORF">OIU85_029008</name>
</gene>
<evidence type="ECO:0000313" key="8">
    <source>
        <dbReference type="EMBL" id="KAJ6702991.1"/>
    </source>
</evidence>
<evidence type="ECO:0000256" key="4">
    <source>
        <dbReference type="ARBA" id="ARBA00023034"/>
    </source>
</evidence>
<dbReference type="Proteomes" id="UP001151529">
    <property type="component" value="Chromosome 3"/>
</dbReference>
<dbReference type="EMBL" id="JAPFFL010000009">
    <property type="protein sequence ID" value="KAJ6702991.1"/>
    <property type="molecule type" value="Genomic_DNA"/>
</dbReference>
<dbReference type="GO" id="GO:0032580">
    <property type="term" value="C:Golgi cisterna membrane"/>
    <property type="evidence" value="ECO:0007669"/>
    <property type="project" value="UniProtKB-SubCell"/>
</dbReference>
<organism evidence="8 9">
    <name type="scientific">Salix viminalis</name>
    <name type="common">Common osier</name>
    <name type="synonym">Basket willow</name>
    <dbReference type="NCBI Taxonomy" id="40686"/>
    <lineage>
        <taxon>Eukaryota</taxon>
        <taxon>Viridiplantae</taxon>
        <taxon>Streptophyta</taxon>
        <taxon>Embryophyta</taxon>
        <taxon>Tracheophyta</taxon>
        <taxon>Spermatophyta</taxon>
        <taxon>Magnoliopsida</taxon>
        <taxon>eudicotyledons</taxon>
        <taxon>Gunneridae</taxon>
        <taxon>Pentapetalae</taxon>
        <taxon>rosids</taxon>
        <taxon>fabids</taxon>
        <taxon>Malpighiales</taxon>
        <taxon>Salicaceae</taxon>
        <taxon>Saliceae</taxon>
        <taxon>Salix</taxon>
    </lineage>
</organism>
<protein>
    <recommendedName>
        <fullName evidence="7">Fucosyltransferase</fullName>
        <ecNumber evidence="7">2.4.1.-</ecNumber>
    </recommendedName>
</protein>
<keyword evidence="6 7" id="KW-0961">Cell wall biogenesis/degradation</keyword>
<comment type="caution">
    <text evidence="8">The sequence shown here is derived from an EMBL/GenBank/DDBJ whole genome shotgun (WGS) entry which is preliminary data.</text>
</comment>
<name>A0A9Q0QAD6_SALVM</name>
<evidence type="ECO:0000256" key="3">
    <source>
        <dbReference type="ARBA" id="ARBA00022679"/>
    </source>
</evidence>
<evidence type="ECO:0000256" key="5">
    <source>
        <dbReference type="ARBA" id="ARBA00023180"/>
    </source>
</evidence>
<dbReference type="PANTHER" id="PTHR31889">
    <property type="entry name" value="FUCOSYLTRANSFERASE 2-RELATED"/>
    <property type="match status" value="1"/>
</dbReference>
<evidence type="ECO:0000256" key="7">
    <source>
        <dbReference type="RuleBase" id="RU367004"/>
    </source>
</evidence>
<keyword evidence="3 7" id="KW-0808">Transferase</keyword>
<dbReference type="GO" id="GO:0042546">
    <property type="term" value="P:cell wall biogenesis"/>
    <property type="evidence" value="ECO:0007669"/>
    <property type="project" value="InterPro"/>
</dbReference>
<reference evidence="8" key="1">
    <citation type="submission" date="2022-11" db="EMBL/GenBank/DDBJ databases">
        <authorList>
            <person name="Hyden B.L."/>
            <person name="Feng K."/>
            <person name="Yates T."/>
            <person name="Jawdy S."/>
            <person name="Smart L.B."/>
            <person name="Muchero W."/>
        </authorList>
    </citation>
    <scope>NUCLEOTIDE SEQUENCE</scope>
    <source>
        <tissue evidence="8">Shoot tip</tissue>
    </source>
</reference>
<sequence length="514" mass="57754">MDVFQMERSGHGSKRIRKPVVSFLIAFCLLYIASMFYRSSTSVLIGEVSRDIITRGVTENVTRCSETESEDKHSSGTESMAVEKFLGGLLATGFDEESCISRYQAALYRKTSSHKPSAYLVSKLRKYEELHKRCGPNTESYRRTLKKLSSSHTNGTTDCNYIVWTPSNGLGNRIISMASSFLYAVLTNRVLLVDHGTDMAGIFCEPFPDTSWLLPMDFPLSDQFYSLQPGNVHRSESGFSPESPLVDSEVRPVLRALPLLDPIFPARTRQSCFPDKEAVFHHLVRYLFHPSNQAWGLITRFYQAYLASADQKIGLQVRVFNRKASPVSVVQQQILGCIKKEKLLPQVDEQKLIASPSKNKTSRAVTIASLYPEYYESIKSMYWMNPTVNGDVIGVYQPSHEEVQHWGNNIHNLKAWAEISILSLSDVLVTSSWSTFGYVAQGLGGLKPWILYVPAGNRPTDEPCPRGKSMEPCFHFPPDYHRIPSTKERPDAGSPVPHVMQCEDASNGIKLFNS</sequence>
<evidence type="ECO:0000313" key="9">
    <source>
        <dbReference type="Proteomes" id="UP001151529"/>
    </source>
</evidence>
<comment type="subcellular location">
    <subcellularLocation>
        <location evidence="7">Golgi apparatus</location>
        <location evidence="7">Golgi stack membrane</location>
        <topology evidence="7">Single-pass type II membrane protein</topology>
    </subcellularLocation>
</comment>
<dbReference type="OrthoDB" id="428346at2759"/>
<keyword evidence="5" id="KW-0325">Glycoprotein</keyword>
<reference evidence="8" key="2">
    <citation type="journal article" date="2023" name="Int. J. Mol. Sci.">
        <title>De Novo Assembly and Annotation of 11 Diverse Shrub Willow (Salix) Genomes Reveals Novel Gene Organization in Sex-Linked Regions.</title>
        <authorList>
            <person name="Hyden B."/>
            <person name="Feng K."/>
            <person name="Yates T.B."/>
            <person name="Jawdy S."/>
            <person name="Cereghino C."/>
            <person name="Smart L.B."/>
            <person name="Muchero W."/>
        </authorList>
    </citation>
    <scope>NUCLEOTIDE SEQUENCE [LARGE SCALE GENOMIC DNA]</scope>
    <source>
        <tissue evidence="8">Shoot tip</tissue>
    </source>
</reference>
<dbReference type="GO" id="GO:0009969">
    <property type="term" value="P:xyloglucan biosynthetic process"/>
    <property type="evidence" value="ECO:0007669"/>
    <property type="project" value="TreeGrafter"/>
</dbReference>
<evidence type="ECO:0000256" key="6">
    <source>
        <dbReference type="ARBA" id="ARBA00023316"/>
    </source>
</evidence>
<keyword evidence="9" id="KW-1185">Reference proteome</keyword>
<accession>A0A9Q0QAD6</accession>
<dbReference type="Gene3D" id="3.40.50.11340">
    <property type="match status" value="1"/>
</dbReference>
<keyword evidence="2 7" id="KW-0328">Glycosyltransferase</keyword>
<dbReference type="Pfam" id="PF03254">
    <property type="entry name" value="XG_FTase"/>
    <property type="match status" value="2"/>
</dbReference>
<keyword evidence="4 7" id="KW-0333">Golgi apparatus</keyword>
<comment type="similarity">
    <text evidence="1 7">Belongs to the glycosyltransferase 37 family.</text>
</comment>